<dbReference type="AlphaFoldDB" id="A0A5R9BAS5"/>
<dbReference type="Pfam" id="PF13692">
    <property type="entry name" value="Glyco_trans_1_4"/>
    <property type="match status" value="1"/>
</dbReference>
<evidence type="ECO:0000259" key="3">
    <source>
        <dbReference type="Pfam" id="PF13439"/>
    </source>
</evidence>
<reference evidence="4 5" key="1">
    <citation type="submission" date="2019-05" db="EMBL/GenBank/DDBJ databases">
        <title>Nesterenkonia sp. GY074 isolated from the Southern Atlantic Ocean.</title>
        <authorList>
            <person name="Zhang G."/>
        </authorList>
    </citation>
    <scope>NUCLEOTIDE SEQUENCE [LARGE SCALE GENOMIC DNA]</scope>
    <source>
        <strain evidence="4 5">GY074</strain>
    </source>
</reference>
<keyword evidence="1" id="KW-0328">Glycosyltransferase</keyword>
<dbReference type="OrthoDB" id="9801609at2"/>
<dbReference type="Proteomes" id="UP000310458">
    <property type="component" value="Unassembled WGS sequence"/>
</dbReference>
<name>A0A5R9BAS5_9MICC</name>
<protein>
    <submittedName>
        <fullName evidence="4">Glycosyltransferase family 4 protein</fullName>
    </submittedName>
</protein>
<dbReference type="GO" id="GO:0009103">
    <property type="term" value="P:lipopolysaccharide biosynthetic process"/>
    <property type="evidence" value="ECO:0007669"/>
    <property type="project" value="TreeGrafter"/>
</dbReference>
<evidence type="ECO:0000313" key="4">
    <source>
        <dbReference type="EMBL" id="TLP97053.1"/>
    </source>
</evidence>
<dbReference type="GO" id="GO:0016757">
    <property type="term" value="F:glycosyltransferase activity"/>
    <property type="evidence" value="ECO:0007669"/>
    <property type="project" value="UniProtKB-KW"/>
</dbReference>
<feature type="domain" description="Glycosyltransferase subfamily 4-like N-terminal" evidence="3">
    <location>
        <begin position="96"/>
        <end position="157"/>
    </location>
</feature>
<gene>
    <name evidence="4" type="ORF">FEF26_08090</name>
</gene>
<dbReference type="InterPro" id="IPR028098">
    <property type="entry name" value="Glyco_trans_4-like_N"/>
</dbReference>
<dbReference type="PANTHER" id="PTHR46401:SF2">
    <property type="entry name" value="GLYCOSYLTRANSFERASE WBBK-RELATED"/>
    <property type="match status" value="1"/>
</dbReference>
<accession>A0A5R9BAS5</accession>
<sequence>MSRLILATTASDTPMGAERYQREISAAAPASMPGWKVSEVVARSMRSPLSGNRRLPMNWLQNASLGQRKMLGKLIYGSKDAIVHRMDLLLPPGPGPDMATIHDTVAWRFNDEASPIKAAVEEAQRADAVICVSEFSANEVQELLGVRNPVVVYNGVDGRFFNPPPLEDQERERLGLDRPYVLHFGGASERKNLKALAEAWPVIHQSRPDLLLALSGPPHPRRTSLFSGLPGVRLLGSQPEALMPSLVGSAAAVVVPSTYEGFGLPALEGMAAGVPVVAAETSALPEIVGDAGLLVQPTAEGITEGVLDAVAEGSDVHQLRQRAMSRAADFTWQRCIDGHSRVWKALR</sequence>
<dbReference type="Pfam" id="PF13439">
    <property type="entry name" value="Glyco_transf_4"/>
    <property type="match status" value="1"/>
</dbReference>
<comment type="caution">
    <text evidence="4">The sequence shown here is derived from an EMBL/GenBank/DDBJ whole genome shotgun (WGS) entry which is preliminary data.</text>
</comment>
<dbReference type="CDD" id="cd03809">
    <property type="entry name" value="GT4_MtfB-like"/>
    <property type="match status" value="1"/>
</dbReference>
<proteinExistence type="predicted"/>
<organism evidence="4 5">
    <name type="scientific">Nesterenkonia salmonea</name>
    <dbReference type="NCBI Taxonomy" id="1804987"/>
    <lineage>
        <taxon>Bacteria</taxon>
        <taxon>Bacillati</taxon>
        <taxon>Actinomycetota</taxon>
        <taxon>Actinomycetes</taxon>
        <taxon>Micrococcales</taxon>
        <taxon>Micrococcaceae</taxon>
        <taxon>Nesterenkonia</taxon>
    </lineage>
</organism>
<evidence type="ECO:0000313" key="5">
    <source>
        <dbReference type="Proteomes" id="UP000310458"/>
    </source>
</evidence>
<dbReference type="Gene3D" id="3.40.50.2000">
    <property type="entry name" value="Glycogen Phosphorylase B"/>
    <property type="match status" value="2"/>
</dbReference>
<dbReference type="PANTHER" id="PTHR46401">
    <property type="entry name" value="GLYCOSYLTRANSFERASE WBBK-RELATED"/>
    <property type="match status" value="1"/>
</dbReference>
<evidence type="ECO:0000256" key="1">
    <source>
        <dbReference type="ARBA" id="ARBA00022676"/>
    </source>
</evidence>
<evidence type="ECO:0000256" key="2">
    <source>
        <dbReference type="ARBA" id="ARBA00022679"/>
    </source>
</evidence>
<keyword evidence="2 4" id="KW-0808">Transferase</keyword>
<dbReference type="EMBL" id="VAVZ01000019">
    <property type="protein sequence ID" value="TLP97053.1"/>
    <property type="molecule type" value="Genomic_DNA"/>
</dbReference>
<keyword evidence="5" id="KW-1185">Reference proteome</keyword>
<dbReference type="SUPFAM" id="SSF53756">
    <property type="entry name" value="UDP-Glycosyltransferase/glycogen phosphorylase"/>
    <property type="match status" value="1"/>
</dbReference>
<dbReference type="RefSeq" id="WP_138253037.1">
    <property type="nucleotide sequence ID" value="NZ_VAVZ01000019.1"/>
</dbReference>